<dbReference type="GO" id="GO:0005524">
    <property type="term" value="F:ATP binding"/>
    <property type="evidence" value="ECO:0007669"/>
    <property type="project" value="UniProtKB-KW"/>
</dbReference>
<accession>A0A841U1L5</accession>
<evidence type="ECO:0000313" key="3">
    <source>
        <dbReference type="Proteomes" id="UP000553776"/>
    </source>
</evidence>
<comment type="caution">
    <text evidence="2">The sequence shown here is derived from an EMBL/GenBank/DDBJ whole genome shotgun (WGS) entry which is preliminary data.</text>
</comment>
<dbReference type="GO" id="GO:0016887">
    <property type="term" value="F:ATP hydrolysis activity"/>
    <property type="evidence" value="ECO:0007669"/>
    <property type="project" value="InterPro"/>
</dbReference>
<dbReference type="InterPro" id="IPR003959">
    <property type="entry name" value="ATPase_AAA_core"/>
</dbReference>
<keyword evidence="2" id="KW-0067">ATP-binding</keyword>
<dbReference type="Pfam" id="PF13304">
    <property type="entry name" value="AAA_21"/>
    <property type="match status" value="1"/>
</dbReference>
<dbReference type="EMBL" id="JACJVR010000091">
    <property type="protein sequence ID" value="MBB6694425.1"/>
    <property type="molecule type" value="Genomic_DNA"/>
</dbReference>
<reference evidence="2 3" key="1">
    <citation type="submission" date="2020-08" db="EMBL/GenBank/DDBJ databases">
        <title>Cohnella phylogeny.</title>
        <authorList>
            <person name="Dunlap C."/>
        </authorList>
    </citation>
    <scope>NUCLEOTIDE SEQUENCE [LARGE SCALE GENOMIC DNA]</scope>
    <source>
        <strain evidence="2 3">DSM 25239</strain>
    </source>
</reference>
<protein>
    <submittedName>
        <fullName evidence="2">ATP-binding protein</fullName>
    </submittedName>
</protein>
<dbReference type="SUPFAM" id="SSF52540">
    <property type="entry name" value="P-loop containing nucleoside triphosphate hydrolases"/>
    <property type="match status" value="1"/>
</dbReference>
<organism evidence="2 3">
    <name type="scientific">Cohnella xylanilytica</name>
    <dbReference type="NCBI Taxonomy" id="557555"/>
    <lineage>
        <taxon>Bacteria</taxon>
        <taxon>Bacillati</taxon>
        <taxon>Bacillota</taxon>
        <taxon>Bacilli</taxon>
        <taxon>Bacillales</taxon>
        <taxon>Paenibacillaceae</taxon>
        <taxon>Cohnella</taxon>
    </lineage>
</organism>
<dbReference type="InterPro" id="IPR027417">
    <property type="entry name" value="P-loop_NTPase"/>
</dbReference>
<evidence type="ECO:0000259" key="1">
    <source>
        <dbReference type="Pfam" id="PF13304"/>
    </source>
</evidence>
<gene>
    <name evidence="2" type="ORF">H7B90_23795</name>
</gene>
<keyword evidence="2" id="KW-0547">Nucleotide-binding</keyword>
<proteinExistence type="predicted"/>
<keyword evidence="3" id="KW-1185">Reference proteome</keyword>
<feature type="domain" description="ATPase AAA-type core" evidence="1">
    <location>
        <begin position="54"/>
        <end position="117"/>
    </location>
</feature>
<sequence>MPAELQGHHSDLNAYLTGEGIGFWETMQITRINDRINITLFRDDGTRAGSLDDGGLSDGQKNTAILALLFAHGTNPILIDQPEDELDSDFIYNQLVPLLRRVKHKRQIILATHNANIPVNGDCELLYALNTEMGKGILKAEGGLEKPHVKEAVLDIMEGSREAFRRRQEKYRF</sequence>
<name>A0A841U1L5_9BACL</name>
<evidence type="ECO:0000313" key="2">
    <source>
        <dbReference type="EMBL" id="MBB6694425.1"/>
    </source>
</evidence>
<dbReference type="AlphaFoldDB" id="A0A841U1L5"/>
<dbReference type="Proteomes" id="UP000553776">
    <property type="component" value="Unassembled WGS sequence"/>
</dbReference>
<dbReference type="Gene3D" id="3.40.50.300">
    <property type="entry name" value="P-loop containing nucleotide triphosphate hydrolases"/>
    <property type="match status" value="1"/>
</dbReference>